<evidence type="ECO:0000256" key="1">
    <source>
        <dbReference type="ARBA" id="ARBA00000085"/>
    </source>
</evidence>
<evidence type="ECO:0000256" key="10">
    <source>
        <dbReference type="ARBA" id="ARBA00022840"/>
    </source>
</evidence>
<evidence type="ECO:0000256" key="3">
    <source>
        <dbReference type="ARBA" id="ARBA00012438"/>
    </source>
</evidence>
<evidence type="ECO:0000256" key="8">
    <source>
        <dbReference type="ARBA" id="ARBA00022741"/>
    </source>
</evidence>
<evidence type="ECO:0000256" key="14">
    <source>
        <dbReference type="ARBA" id="ARBA00024867"/>
    </source>
</evidence>
<accession>A0ABR9ZVG9</accession>
<evidence type="ECO:0000256" key="2">
    <source>
        <dbReference type="ARBA" id="ARBA00004651"/>
    </source>
</evidence>
<dbReference type="InterPro" id="IPR003661">
    <property type="entry name" value="HisK_dim/P_dom"/>
</dbReference>
<keyword evidence="12" id="KW-0902">Two-component regulatory system</keyword>
<evidence type="ECO:0000256" key="15">
    <source>
        <dbReference type="PROSITE-ProRule" id="PRU00110"/>
    </source>
</evidence>
<keyword evidence="11 17" id="KW-1133">Transmembrane helix</keyword>
<dbReference type="SMART" id="SM00062">
    <property type="entry name" value="PBPb"/>
    <property type="match status" value="1"/>
</dbReference>
<dbReference type="PROSITE" id="PS50894">
    <property type="entry name" value="HPT"/>
    <property type="match status" value="1"/>
</dbReference>
<organism evidence="21 22">
    <name type="scientific">Fusibacter ferrireducens</name>
    <dbReference type="NCBI Taxonomy" id="2785058"/>
    <lineage>
        <taxon>Bacteria</taxon>
        <taxon>Bacillati</taxon>
        <taxon>Bacillota</taxon>
        <taxon>Clostridia</taxon>
        <taxon>Eubacteriales</taxon>
        <taxon>Eubacteriales Family XII. Incertae Sedis</taxon>
        <taxon>Fusibacter</taxon>
    </lineage>
</organism>
<dbReference type="InterPro" id="IPR001638">
    <property type="entry name" value="Solute-binding_3/MltF_N"/>
</dbReference>
<comment type="caution">
    <text evidence="21">The sequence shown here is derived from an EMBL/GenBank/DDBJ whole genome shotgun (WGS) entry which is preliminary data.</text>
</comment>
<dbReference type="CDD" id="cd16922">
    <property type="entry name" value="HATPase_EvgS-ArcB-TorS-like"/>
    <property type="match status" value="1"/>
</dbReference>
<evidence type="ECO:0000256" key="12">
    <source>
        <dbReference type="ARBA" id="ARBA00023012"/>
    </source>
</evidence>
<dbReference type="PROSITE" id="PS50110">
    <property type="entry name" value="RESPONSE_REGULATORY"/>
    <property type="match status" value="2"/>
</dbReference>
<evidence type="ECO:0000256" key="13">
    <source>
        <dbReference type="ARBA" id="ARBA00023136"/>
    </source>
</evidence>
<dbReference type="Gene3D" id="3.40.50.2300">
    <property type="match status" value="2"/>
</dbReference>
<feature type="modified residue" description="Phosphohistidine" evidence="15">
    <location>
        <position position="930"/>
    </location>
</feature>
<dbReference type="Proteomes" id="UP000614200">
    <property type="component" value="Unassembled WGS sequence"/>
</dbReference>
<dbReference type="SUPFAM" id="SSF55874">
    <property type="entry name" value="ATPase domain of HSP90 chaperone/DNA topoisomerase II/histidine kinase"/>
    <property type="match status" value="1"/>
</dbReference>
<dbReference type="CDD" id="cd17546">
    <property type="entry name" value="REC_hyHK_CKI1_RcsC-like"/>
    <property type="match status" value="1"/>
</dbReference>
<dbReference type="PRINTS" id="PR00344">
    <property type="entry name" value="BCTRLSENSOR"/>
</dbReference>
<dbReference type="InterPro" id="IPR001789">
    <property type="entry name" value="Sig_transdc_resp-reg_receiver"/>
</dbReference>
<dbReference type="Gene3D" id="1.20.120.160">
    <property type="entry name" value="HPT domain"/>
    <property type="match status" value="1"/>
</dbReference>
<comment type="function">
    <text evidence="14">May play the central regulatory role in sporulation. It may be an element of the effector pathway responsible for the activation of sporulation genes in response to nutritional stress. Spo0A may act in concert with spo0H (a sigma factor) to control the expression of some genes that are critical to the sporulation process.</text>
</comment>
<reference evidence="21 22" key="1">
    <citation type="submission" date="2020-11" db="EMBL/GenBank/DDBJ databases">
        <title>Fusibacter basophilias sp. nov.</title>
        <authorList>
            <person name="Qiu D."/>
        </authorList>
    </citation>
    <scope>NUCLEOTIDE SEQUENCE [LARGE SCALE GENOMIC DNA]</scope>
    <source>
        <strain evidence="21 22">Q10-2</strain>
    </source>
</reference>
<dbReference type="InterPro" id="IPR005467">
    <property type="entry name" value="His_kinase_dom"/>
</dbReference>
<keyword evidence="13 17" id="KW-0472">Membrane</keyword>
<evidence type="ECO:0000259" key="20">
    <source>
        <dbReference type="PROSITE" id="PS50894"/>
    </source>
</evidence>
<dbReference type="SMART" id="SM00448">
    <property type="entry name" value="REC"/>
    <property type="match status" value="2"/>
</dbReference>
<evidence type="ECO:0000256" key="9">
    <source>
        <dbReference type="ARBA" id="ARBA00022777"/>
    </source>
</evidence>
<evidence type="ECO:0000256" key="11">
    <source>
        <dbReference type="ARBA" id="ARBA00022989"/>
    </source>
</evidence>
<name>A0ABR9ZVG9_9FIRM</name>
<dbReference type="SMART" id="SM00387">
    <property type="entry name" value="HATPase_c"/>
    <property type="match status" value="1"/>
</dbReference>
<dbReference type="SMART" id="SM00388">
    <property type="entry name" value="HisKA"/>
    <property type="match status" value="1"/>
</dbReference>
<keyword evidence="6 16" id="KW-0597">Phosphoprotein</keyword>
<dbReference type="InterPro" id="IPR011006">
    <property type="entry name" value="CheY-like_superfamily"/>
</dbReference>
<dbReference type="Gene3D" id="1.10.287.130">
    <property type="match status" value="1"/>
</dbReference>
<dbReference type="Pfam" id="PF01627">
    <property type="entry name" value="Hpt"/>
    <property type="match status" value="1"/>
</dbReference>
<dbReference type="Pfam" id="PF00512">
    <property type="entry name" value="HisKA"/>
    <property type="match status" value="1"/>
</dbReference>
<keyword evidence="9" id="KW-0808">Transferase</keyword>
<dbReference type="Pfam" id="PF00497">
    <property type="entry name" value="SBP_bac_3"/>
    <property type="match status" value="1"/>
</dbReference>
<dbReference type="CDD" id="cd00156">
    <property type="entry name" value="REC"/>
    <property type="match status" value="1"/>
</dbReference>
<dbReference type="SUPFAM" id="SSF52172">
    <property type="entry name" value="CheY-like"/>
    <property type="match status" value="2"/>
</dbReference>
<dbReference type="Pfam" id="PF00072">
    <property type="entry name" value="Response_reg"/>
    <property type="match status" value="1"/>
</dbReference>
<proteinExistence type="predicted"/>
<evidence type="ECO:0000313" key="21">
    <source>
        <dbReference type="EMBL" id="MBF4694415.1"/>
    </source>
</evidence>
<comment type="subcellular location">
    <subcellularLocation>
        <location evidence="2">Cell membrane</location>
        <topology evidence="2">Multi-pass membrane protein</topology>
    </subcellularLocation>
</comment>
<sequence>MQTNSKKTVLLALVLIANLLLISVASSTTIPTIPLTSEELTFIETHPIINLAVDPQFYPYEFFDSDGNYKGIAADYIHLISKKTGLQFKMAQDLTWESAYEKAVLGELDGLSCVLKTKTRESYFLFSEPYYDTYRAIFVNRENKTIHNFDDLKGKNVAVQKNSSHHSYLADYPDIHLNIYTTVEDALKAVSNKKSDAFVGNFATSTFISKEIGITNLNYITIADQLPQSLHFAIRKDWPELVSIINKALADITKEEQITINNTWIGVDSKVNYQEIYRIAGIIGLLVLLVLIVSFFWIIKLKKEVKLRKQIEADLKVAKDDAELANQVKSIFLARMSHEIRTPLNAITGMSYILHRTELSTTQKLYLEKITRASRDMLSIINDILDFSKIEAGKIELESIPFNLDETIEQVINIASHKIEEQRIQFSMHKDTQIPTFFLGDPKKIGQVLLNVVNNALKFTKDGEVSLLIRLVAKVKDNYIIEFSVKDTGIGMSEEQLQHLFVPFNQADSSISRRFGGTGLGMSIVKTFVELMQGKIEVFSELGVGSTFNIQLPLAMDYNKDYEKRKADAALYFKNIRALVYDASFFYSNLLKEYLQSFNIIADFAQTEERTIEFLEKANQSGSTPYNLLIIDYESPSMNGIEFCKKLKQLTPADEFPKTILLVPLSRVDLFDTLEVAELNLGIAKPIIPSVLYNGIVELFKINILEIHSENAQYIKERPLGDMDETIDPDNMDPQPNEPYQILVVEDNLTNQFIAKSLLEQCGYQVILTENGQVGVDYYRAHPDDIQLILMDLHMPVLNGYEASAQIRAIDRQVPIIAMTADAITGVEEKCRASGITHFITKPFEPEDFIRKVRSILKNLNQEMSLSSVTGDTVRHAALDFEKGLKSVGGNKDLYMMVLKTYFTENQNVGKSLESAINSHAYDEAFQIVHKIKSSSGSIGANAVHEMAATLQTALKDVKEDQIEELTTPFIKLVRTVLDEIDVLCNAD</sequence>
<feature type="domain" description="HPt" evidence="20">
    <location>
        <begin position="891"/>
        <end position="988"/>
    </location>
</feature>
<dbReference type="InterPro" id="IPR003594">
    <property type="entry name" value="HATPase_dom"/>
</dbReference>
<gene>
    <name evidence="21" type="ORF">ISU02_14995</name>
</gene>
<evidence type="ECO:0000256" key="4">
    <source>
        <dbReference type="ARBA" id="ARBA00018672"/>
    </source>
</evidence>
<evidence type="ECO:0000256" key="17">
    <source>
        <dbReference type="SAM" id="Phobius"/>
    </source>
</evidence>
<dbReference type="CDD" id="cd01007">
    <property type="entry name" value="PBP2_BvgS_HisK_like"/>
    <property type="match status" value="1"/>
</dbReference>
<dbReference type="RefSeq" id="WP_194702656.1">
    <property type="nucleotide sequence ID" value="NZ_JADKNH010000009.1"/>
</dbReference>
<feature type="domain" description="Histidine kinase" evidence="18">
    <location>
        <begin position="335"/>
        <end position="556"/>
    </location>
</feature>
<feature type="domain" description="Response regulatory" evidence="19">
    <location>
        <begin position="577"/>
        <end position="700"/>
    </location>
</feature>
<dbReference type="CDD" id="cd00082">
    <property type="entry name" value="HisKA"/>
    <property type="match status" value="1"/>
</dbReference>
<dbReference type="PROSITE" id="PS50109">
    <property type="entry name" value="HIS_KIN"/>
    <property type="match status" value="1"/>
</dbReference>
<evidence type="ECO:0000256" key="7">
    <source>
        <dbReference type="ARBA" id="ARBA00022692"/>
    </source>
</evidence>
<dbReference type="SMART" id="SM00073">
    <property type="entry name" value="HPT"/>
    <property type="match status" value="1"/>
</dbReference>
<dbReference type="InterPro" id="IPR036890">
    <property type="entry name" value="HATPase_C_sf"/>
</dbReference>
<keyword evidence="10" id="KW-0067">ATP-binding</keyword>
<dbReference type="InterPro" id="IPR008207">
    <property type="entry name" value="Sig_transdc_His_kin_Hpt_dom"/>
</dbReference>
<feature type="transmembrane region" description="Helical" evidence="17">
    <location>
        <begin position="276"/>
        <end position="299"/>
    </location>
</feature>
<dbReference type="EMBL" id="JADKNH010000009">
    <property type="protein sequence ID" value="MBF4694415.1"/>
    <property type="molecule type" value="Genomic_DNA"/>
</dbReference>
<feature type="modified residue" description="4-aspartylphosphate" evidence="16">
    <location>
        <position position="792"/>
    </location>
</feature>
<keyword evidence="9" id="KW-0418">Kinase</keyword>
<feature type="domain" description="Response regulatory" evidence="19">
    <location>
        <begin position="741"/>
        <end position="857"/>
    </location>
</feature>
<dbReference type="SUPFAM" id="SSF47384">
    <property type="entry name" value="Homodimeric domain of signal transducing histidine kinase"/>
    <property type="match status" value="1"/>
</dbReference>
<dbReference type="PANTHER" id="PTHR45339">
    <property type="entry name" value="HYBRID SIGNAL TRANSDUCTION HISTIDINE KINASE J"/>
    <property type="match status" value="1"/>
</dbReference>
<keyword evidence="8" id="KW-0547">Nucleotide-binding</keyword>
<keyword evidence="7 17" id="KW-0812">Transmembrane</keyword>
<protein>
    <recommendedName>
        <fullName evidence="4">Stage 0 sporulation protein A homolog</fullName>
        <ecNumber evidence="3">2.7.13.3</ecNumber>
    </recommendedName>
</protein>
<dbReference type="SUPFAM" id="SSF47226">
    <property type="entry name" value="Histidine-containing phosphotransfer domain, HPT domain"/>
    <property type="match status" value="1"/>
</dbReference>
<dbReference type="InterPro" id="IPR036097">
    <property type="entry name" value="HisK_dim/P_sf"/>
</dbReference>
<dbReference type="EC" id="2.7.13.3" evidence="3"/>
<keyword evidence="5" id="KW-1003">Cell membrane</keyword>
<dbReference type="InterPro" id="IPR036641">
    <property type="entry name" value="HPT_dom_sf"/>
</dbReference>
<dbReference type="Gene3D" id="3.30.565.10">
    <property type="entry name" value="Histidine kinase-like ATPase, C-terminal domain"/>
    <property type="match status" value="1"/>
</dbReference>
<dbReference type="InterPro" id="IPR004358">
    <property type="entry name" value="Sig_transdc_His_kin-like_C"/>
</dbReference>
<comment type="catalytic activity">
    <reaction evidence="1">
        <text>ATP + protein L-histidine = ADP + protein N-phospho-L-histidine.</text>
        <dbReference type="EC" id="2.7.13.3"/>
    </reaction>
</comment>
<dbReference type="Gene3D" id="3.40.190.10">
    <property type="entry name" value="Periplasmic binding protein-like II"/>
    <property type="match status" value="2"/>
</dbReference>
<evidence type="ECO:0000256" key="6">
    <source>
        <dbReference type="ARBA" id="ARBA00022553"/>
    </source>
</evidence>
<dbReference type="Pfam" id="PF02518">
    <property type="entry name" value="HATPase_c"/>
    <property type="match status" value="1"/>
</dbReference>
<evidence type="ECO:0000259" key="19">
    <source>
        <dbReference type="PROSITE" id="PS50110"/>
    </source>
</evidence>
<evidence type="ECO:0000313" key="22">
    <source>
        <dbReference type="Proteomes" id="UP000614200"/>
    </source>
</evidence>
<keyword evidence="22" id="KW-1185">Reference proteome</keyword>
<evidence type="ECO:0000256" key="16">
    <source>
        <dbReference type="PROSITE-ProRule" id="PRU00169"/>
    </source>
</evidence>
<evidence type="ECO:0000259" key="18">
    <source>
        <dbReference type="PROSITE" id="PS50109"/>
    </source>
</evidence>
<dbReference type="PANTHER" id="PTHR45339:SF1">
    <property type="entry name" value="HYBRID SIGNAL TRANSDUCTION HISTIDINE KINASE J"/>
    <property type="match status" value="1"/>
</dbReference>
<dbReference type="SUPFAM" id="SSF53850">
    <property type="entry name" value="Periplasmic binding protein-like II"/>
    <property type="match status" value="1"/>
</dbReference>
<feature type="modified residue" description="4-aspartylphosphate" evidence="16">
    <location>
        <position position="632"/>
    </location>
</feature>
<evidence type="ECO:0000256" key="5">
    <source>
        <dbReference type="ARBA" id="ARBA00022475"/>
    </source>
</evidence>